<evidence type="ECO:0000313" key="2">
    <source>
        <dbReference type="EMBL" id="TQD39529.1"/>
    </source>
</evidence>
<organism evidence="2 3">
    <name type="scientific">Marilutibacter aestuarii</name>
    <dbReference type="NCBI Taxonomy" id="1706195"/>
    <lineage>
        <taxon>Bacteria</taxon>
        <taxon>Pseudomonadati</taxon>
        <taxon>Pseudomonadota</taxon>
        <taxon>Gammaproteobacteria</taxon>
        <taxon>Lysobacterales</taxon>
        <taxon>Lysobacteraceae</taxon>
        <taxon>Marilutibacter</taxon>
    </lineage>
</organism>
<dbReference type="AlphaFoldDB" id="A0A507ZQC2"/>
<evidence type="ECO:0000313" key="3">
    <source>
        <dbReference type="Proteomes" id="UP000318212"/>
    </source>
</evidence>
<keyword evidence="1" id="KW-1133">Transmembrane helix</keyword>
<dbReference type="RefSeq" id="WP_141519650.1">
    <property type="nucleotide sequence ID" value="NZ_VICE01000148.1"/>
</dbReference>
<protein>
    <submittedName>
        <fullName evidence="2">DUF962 domain-containing protein</fullName>
    </submittedName>
</protein>
<dbReference type="GO" id="GO:0016020">
    <property type="term" value="C:membrane"/>
    <property type="evidence" value="ECO:0007669"/>
    <property type="project" value="GOC"/>
</dbReference>
<evidence type="ECO:0000256" key="1">
    <source>
        <dbReference type="SAM" id="Phobius"/>
    </source>
</evidence>
<dbReference type="InterPro" id="IPR009305">
    <property type="entry name" value="Mpo1-like"/>
</dbReference>
<dbReference type="EMBL" id="VICE01000148">
    <property type="protein sequence ID" value="TQD39529.1"/>
    <property type="molecule type" value="Genomic_DNA"/>
</dbReference>
<reference evidence="2 3" key="1">
    <citation type="submission" date="2019-06" db="EMBL/GenBank/DDBJ databases">
        <title>Lysobacter alkalisoli sp. nov. isolated from saline soil.</title>
        <authorList>
            <person name="Sun J.-Q."/>
            <person name="Xu L."/>
        </authorList>
    </citation>
    <scope>NUCLEOTIDE SEQUENCE [LARGE SCALE GENOMIC DNA]</scope>
    <source>
        <strain evidence="2 3">JCM 31130</strain>
    </source>
</reference>
<feature type="transmembrane region" description="Helical" evidence="1">
    <location>
        <begin position="114"/>
        <end position="132"/>
    </location>
</feature>
<comment type="caution">
    <text evidence="2">The sequence shown here is derived from an EMBL/GenBank/DDBJ whole genome shotgun (WGS) entry which is preliminary data.</text>
</comment>
<proteinExistence type="predicted"/>
<keyword evidence="1" id="KW-0812">Transmembrane</keyword>
<dbReference type="Proteomes" id="UP000318212">
    <property type="component" value="Unassembled WGS sequence"/>
</dbReference>
<feature type="transmembrane region" description="Helical" evidence="1">
    <location>
        <begin position="62"/>
        <end position="80"/>
    </location>
</feature>
<name>A0A507ZQC2_9GAMM</name>
<sequence>MSTAHDTPHDATAPRRPIDVWFAHYSGDHQNTANQAIHVLCVPAILWSVIALLWCIPSPGSWFGPGFWAGAAMFAAWAFYYRASRPLGFGMLAVFVLMGWLTRWLHGALGTTQLLYLAIAVFVVAWIGQFIGHSKLFEGKRPSFLTDLRYLLIGPVWVLSKLYRKLGWSY</sequence>
<dbReference type="Pfam" id="PF06127">
    <property type="entry name" value="Mpo1-like"/>
    <property type="match status" value="1"/>
</dbReference>
<feature type="transmembrane region" description="Helical" evidence="1">
    <location>
        <begin position="36"/>
        <end position="55"/>
    </location>
</feature>
<dbReference type="GO" id="GO:0046521">
    <property type="term" value="P:sphingoid catabolic process"/>
    <property type="evidence" value="ECO:0007669"/>
    <property type="project" value="TreeGrafter"/>
</dbReference>
<keyword evidence="3" id="KW-1185">Reference proteome</keyword>
<dbReference type="PANTHER" id="PTHR28026:SF9">
    <property type="entry name" value="2-HYDROXY-PALMITIC ACID DIOXYGENASE MPO1"/>
    <property type="match status" value="1"/>
</dbReference>
<accession>A0A507ZQC2</accession>
<dbReference type="PANTHER" id="PTHR28026">
    <property type="entry name" value="DUF962 DOMAIN PROTEIN (AFU_ORTHOLOGUE AFUA_8G05310)"/>
    <property type="match status" value="1"/>
</dbReference>
<dbReference type="OrthoDB" id="5515308at2"/>
<keyword evidence="1" id="KW-0472">Membrane</keyword>
<feature type="transmembrane region" description="Helical" evidence="1">
    <location>
        <begin position="86"/>
        <end position="102"/>
    </location>
</feature>
<gene>
    <name evidence="2" type="ORF">FKV25_15310</name>
</gene>